<evidence type="ECO:0000313" key="6">
    <source>
        <dbReference type="EMBL" id="ARQ97209.1"/>
    </source>
</evidence>
<protein>
    <submittedName>
        <fullName evidence="6">Flavodoxin-like fold domain protein, putative NAD(P)H (Quinone) dehydrogenase/reductase</fullName>
    </submittedName>
</protein>
<evidence type="ECO:0000313" key="7">
    <source>
        <dbReference type="Proteomes" id="UP000202031"/>
    </source>
</evidence>
<dbReference type="InterPro" id="IPR052397">
    <property type="entry name" value="NADPH-QR_MdaB"/>
</dbReference>
<evidence type="ECO:0000259" key="5">
    <source>
        <dbReference type="Pfam" id="PF02525"/>
    </source>
</evidence>
<comment type="similarity">
    <text evidence="4">Belongs to the oxidoreductase MdaB family.</text>
</comment>
<dbReference type="RefSeq" id="WP_100590492.1">
    <property type="nucleotide sequence ID" value="NZ_CP015578.1"/>
</dbReference>
<sequence length="191" mass="21453">MKVLILDGGKKFGCSGGKLNTLLCDVASSELEAKGYEVIRTKIDDGYEVESEVQKLIQSDIIIFQYPGWWMSAPWIVKKYLDEVLSAAAPHLTKSDGRHANDPEHGYGTGEKTAKKKYMISTTWNAPITAFNDKNDFFEGRGCDGVTFTMHKAMEYCGMKALPSFMCNDVEKNPKVDEYISNYKAHIRANF</sequence>
<evidence type="ECO:0000256" key="1">
    <source>
        <dbReference type="ARBA" id="ARBA00001974"/>
    </source>
</evidence>
<reference evidence="7" key="2">
    <citation type="journal article" date="2017" name="Genome Biol. Evol.">
        <title>Comparative genomic analysis identifies a Campylobacter clade deficient in selenium metabolism.</title>
        <authorList>
            <person name="Miller W.G."/>
            <person name="Yee E."/>
            <person name="Lopes B.S."/>
            <person name="Chapman M.H."/>
            <person name="Huynh S."/>
            <person name="Bono J.L."/>
            <person name="Parker C.T."/>
            <person name="Strachan N.J.C."/>
            <person name="Forbes K.J."/>
        </authorList>
    </citation>
    <scope>NUCLEOTIDE SEQUENCE [LARGE SCALE GENOMIC DNA]</scope>
    <source>
        <strain evidence="7">NCTC 13004</strain>
    </source>
</reference>
<dbReference type="SUPFAM" id="SSF52218">
    <property type="entry name" value="Flavoproteins"/>
    <property type="match status" value="1"/>
</dbReference>
<comment type="cofactor">
    <cofactor evidence="1">
        <name>FAD</name>
        <dbReference type="ChEBI" id="CHEBI:57692"/>
    </cofactor>
</comment>
<dbReference type="PANTHER" id="PTHR46305">
    <property type="match status" value="1"/>
</dbReference>
<dbReference type="PANTHER" id="PTHR46305:SF3">
    <property type="entry name" value="NADPH:QUINONE OXIDOREDUCTASE MDAB"/>
    <property type="match status" value="1"/>
</dbReference>
<keyword evidence="2" id="KW-0285">Flavoprotein</keyword>
<organism evidence="6 7">
    <name type="scientific">Campylobacter lanienae NCTC 13004</name>
    <dbReference type="NCBI Taxonomy" id="1031753"/>
    <lineage>
        <taxon>Bacteria</taxon>
        <taxon>Pseudomonadati</taxon>
        <taxon>Campylobacterota</taxon>
        <taxon>Epsilonproteobacteria</taxon>
        <taxon>Campylobacterales</taxon>
        <taxon>Campylobacteraceae</taxon>
        <taxon>Campylobacter</taxon>
    </lineage>
</organism>
<dbReference type="Pfam" id="PF02525">
    <property type="entry name" value="Flavodoxin_2"/>
    <property type="match status" value="1"/>
</dbReference>
<feature type="domain" description="Flavodoxin-like fold" evidence="5">
    <location>
        <begin position="1"/>
        <end position="188"/>
    </location>
</feature>
<gene>
    <name evidence="6" type="ORF">CLAN_0453</name>
</gene>
<dbReference type="AlphaFoldDB" id="A0A1X9SLX2"/>
<dbReference type="GeneID" id="46920927"/>
<evidence type="ECO:0000256" key="2">
    <source>
        <dbReference type="ARBA" id="ARBA00022630"/>
    </source>
</evidence>
<dbReference type="KEGG" id="clx:CLAN_0453"/>
<evidence type="ECO:0000256" key="4">
    <source>
        <dbReference type="ARBA" id="ARBA00037981"/>
    </source>
</evidence>
<accession>A0A1X9SLX2</accession>
<name>A0A1X9SLX2_9BACT</name>
<keyword evidence="3" id="KW-0274">FAD</keyword>
<dbReference type="InterPro" id="IPR029039">
    <property type="entry name" value="Flavoprotein-like_sf"/>
</dbReference>
<evidence type="ECO:0000256" key="3">
    <source>
        <dbReference type="ARBA" id="ARBA00022827"/>
    </source>
</evidence>
<dbReference type="InterPro" id="IPR003680">
    <property type="entry name" value="Flavodoxin_fold"/>
</dbReference>
<reference evidence="7" key="1">
    <citation type="journal article" date="2017" name="Genome Biol. Evol.">
        <title>Comparative Genomic Analysis Identifies a Campylobacter Clade Deficient in Selenium Metabolism.</title>
        <authorList>
            <person name="Miller W.G."/>
            <person name="Yee E."/>
            <person name="Lopes B.S."/>
            <person name="Chapman M.H."/>
            <person name="Huynh S."/>
            <person name="Bono J.L."/>
            <person name="Parker C.T."/>
            <person name="Strachan N.J.C."/>
            <person name="Forbes K.J."/>
        </authorList>
    </citation>
    <scope>NUCLEOTIDE SEQUENCE [LARGE SCALE GENOMIC DNA]</scope>
    <source>
        <strain evidence="7">NCTC 13004</strain>
    </source>
</reference>
<dbReference type="Proteomes" id="UP000202031">
    <property type="component" value="Chromosome"/>
</dbReference>
<proteinExistence type="inferred from homology"/>
<dbReference type="EMBL" id="CP015578">
    <property type="protein sequence ID" value="ARQ97209.1"/>
    <property type="molecule type" value="Genomic_DNA"/>
</dbReference>
<dbReference type="Gene3D" id="3.40.50.360">
    <property type="match status" value="1"/>
</dbReference>